<dbReference type="EMBL" id="BGKI01000001">
    <property type="protein sequence ID" value="GBH33354.1"/>
    <property type="molecule type" value="Genomic_DNA"/>
</dbReference>
<dbReference type="GO" id="GO:0003677">
    <property type="term" value="F:DNA binding"/>
    <property type="evidence" value="ECO:0007669"/>
    <property type="project" value="InterPro"/>
</dbReference>
<dbReference type="Gene3D" id="1.10.443.10">
    <property type="entry name" value="Intergrase catalytic core"/>
    <property type="match status" value="1"/>
</dbReference>
<name>A0A2S2KP41_9ARCH</name>
<keyword evidence="1" id="KW-0233">DNA recombination</keyword>
<dbReference type="AlphaFoldDB" id="A0A2S2KP41"/>
<gene>
    <name evidence="3" type="ORF">NZNM25_01450</name>
</gene>
<accession>A0A2S2KP41</accession>
<feature type="coiled-coil region" evidence="2">
    <location>
        <begin position="508"/>
        <end position="546"/>
    </location>
</feature>
<organism evidence="3 4">
    <name type="scientific">Nitrosopumilus zosterae</name>
    <dbReference type="NCBI Taxonomy" id="718286"/>
    <lineage>
        <taxon>Archaea</taxon>
        <taxon>Nitrososphaerota</taxon>
        <taxon>Nitrososphaeria</taxon>
        <taxon>Nitrosopumilales</taxon>
        <taxon>Nitrosopumilaceae</taxon>
        <taxon>Nitrosopumilus</taxon>
    </lineage>
</organism>
<protein>
    <submittedName>
        <fullName evidence="3">Uncharacterized protein</fullName>
    </submittedName>
</protein>
<dbReference type="RefSeq" id="WP_109876014.1">
    <property type="nucleotide sequence ID" value="NZ_AP026695.1"/>
</dbReference>
<evidence type="ECO:0000256" key="1">
    <source>
        <dbReference type="ARBA" id="ARBA00023172"/>
    </source>
</evidence>
<dbReference type="GeneID" id="76209475"/>
<sequence>MPTKIYQVIEEFELGKHCQPKMTPAVIKCLKLLRKGMEFQPKQFIEENQDYLTKRSKDRFNACQSLVSTSLKFGREMGIVQIKETKPISYQDFCNLDTIQYMSSQLRGSKTKNLKTKVGHDNSTKRHYTLQLHYFNNWLHGKSFDFNITKQIDVDTFKKERTRVTLDGIEHFLHLYQESMNSESDFVRVIKLYLMDEINKDCSAKYMLGKYSAIVSYFEKNDSPIKFKYNPFSVHDDYKEENADATLSLSDLHKLLANANPLEKAVVLCKFHRGLDSSTLGDRFNFQVAEQLIKWFDNADFDNWDLKKCPVPIKLTRIKTDYTHVGYLDADAIVAIQEYLNYKYSSFVTTSRRNGIDPNYLKDKSHFIEPEKPLFTNRLNEPITINWISRVVPRLAKKAGIQKFIKGNRLQNRSEKNGHELRDLLKSTLIISGCADYVCELSIGHKVGDSYEKQDKLYPEVSRSEYAKASSKINILSKVSNLLDNDGDTEQYKMMYDELKSNISEAIRSEMQTRLEELKKSVDLQIKNTEKRESDASALAEELIRKSKQHKMNPERKAKLREIYNIPKYT</sequence>
<dbReference type="SUPFAM" id="SSF56349">
    <property type="entry name" value="DNA breaking-rejoining enzymes"/>
    <property type="match status" value="1"/>
</dbReference>
<dbReference type="InterPro" id="IPR013762">
    <property type="entry name" value="Integrase-like_cat_sf"/>
</dbReference>
<dbReference type="OrthoDB" id="3363at2157"/>
<keyword evidence="2" id="KW-0175">Coiled coil</keyword>
<comment type="caution">
    <text evidence="3">The sequence shown here is derived from an EMBL/GenBank/DDBJ whole genome shotgun (WGS) entry which is preliminary data.</text>
</comment>
<dbReference type="InterPro" id="IPR011010">
    <property type="entry name" value="DNA_brk_join_enz"/>
</dbReference>
<evidence type="ECO:0000313" key="4">
    <source>
        <dbReference type="Proteomes" id="UP000245829"/>
    </source>
</evidence>
<dbReference type="GO" id="GO:0006310">
    <property type="term" value="P:DNA recombination"/>
    <property type="evidence" value="ECO:0007669"/>
    <property type="project" value="UniProtKB-KW"/>
</dbReference>
<dbReference type="GO" id="GO:0015074">
    <property type="term" value="P:DNA integration"/>
    <property type="evidence" value="ECO:0007669"/>
    <property type="project" value="InterPro"/>
</dbReference>
<proteinExistence type="predicted"/>
<evidence type="ECO:0000256" key="2">
    <source>
        <dbReference type="SAM" id="Coils"/>
    </source>
</evidence>
<reference evidence="3 4" key="1">
    <citation type="submission" date="2018-05" db="EMBL/GenBank/DDBJ databases">
        <title>genome sequencing of Nitrosopumilus sp. NM25.</title>
        <authorList>
            <person name="Mori K."/>
            <person name="Nakagawa T."/>
        </authorList>
    </citation>
    <scope>NUCLEOTIDE SEQUENCE [LARGE SCALE GENOMIC DNA]</scope>
    <source>
        <strain evidence="3 4">NM25</strain>
    </source>
</reference>
<evidence type="ECO:0000313" key="3">
    <source>
        <dbReference type="EMBL" id="GBH33354.1"/>
    </source>
</evidence>
<keyword evidence="4" id="KW-1185">Reference proteome</keyword>
<dbReference type="Proteomes" id="UP000245829">
    <property type="component" value="Unassembled WGS sequence"/>
</dbReference>